<keyword evidence="6" id="KW-1133">Transmembrane helix</keyword>
<evidence type="ECO:0000256" key="1">
    <source>
        <dbReference type="ARBA" id="ARBA00008792"/>
    </source>
</evidence>
<proteinExistence type="inferred from homology"/>
<dbReference type="InterPro" id="IPR023827">
    <property type="entry name" value="Peptidase_S8_Asp-AS"/>
</dbReference>
<gene>
    <name evidence="9" type="ORF">FCIRC_12127</name>
</gene>
<dbReference type="Pfam" id="PF00271">
    <property type="entry name" value="Helicase_C"/>
    <property type="match status" value="1"/>
</dbReference>
<comment type="similarity">
    <text evidence="1">Belongs to the DEAD box helicase family. DEAH subfamily.</text>
</comment>
<dbReference type="Gene3D" id="3.40.50.300">
    <property type="entry name" value="P-loop containing nucleotide triphosphate hydrolases"/>
    <property type="match status" value="2"/>
</dbReference>
<dbReference type="PROSITE" id="PS51194">
    <property type="entry name" value="HELICASE_CTER"/>
    <property type="match status" value="1"/>
</dbReference>
<dbReference type="SMART" id="SM00847">
    <property type="entry name" value="HA2"/>
    <property type="match status" value="1"/>
</dbReference>
<feature type="domain" description="Helicase ATP-binding" evidence="7">
    <location>
        <begin position="188"/>
        <end position="356"/>
    </location>
</feature>
<dbReference type="GO" id="GO:0016787">
    <property type="term" value="F:hydrolase activity"/>
    <property type="evidence" value="ECO:0007669"/>
    <property type="project" value="UniProtKB-KW"/>
</dbReference>
<reference evidence="10" key="1">
    <citation type="journal article" date="2020" name="BMC Genomics">
        <title>Correction to: Identification and distribution of gene clusters required for synthesis of sphingolipid metabolism inhibitors in diverse species of the filamentous fungus Fusarium.</title>
        <authorList>
            <person name="Kim H.S."/>
            <person name="Lohmar J.M."/>
            <person name="Busman M."/>
            <person name="Brown D.W."/>
            <person name="Naumann T.A."/>
            <person name="Divon H.H."/>
            <person name="Lysoe E."/>
            <person name="Uhlig S."/>
            <person name="Proctor R.H."/>
        </authorList>
    </citation>
    <scope>NUCLEOTIDE SEQUENCE [LARGE SCALE GENOMIC DNA]</scope>
    <source>
        <strain evidence="10">NRRL 25331</strain>
    </source>
</reference>
<dbReference type="PROSITE" id="PS00136">
    <property type="entry name" value="SUBTILASE_ASP"/>
    <property type="match status" value="1"/>
</dbReference>
<dbReference type="GO" id="GO:0003723">
    <property type="term" value="F:RNA binding"/>
    <property type="evidence" value="ECO:0007669"/>
    <property type="project" value="TreeGrafter"/>
</dbReference>
<reference evidence="9 10" key="2">
    <citation type="submission" date="2020-05" db="EMBL/GenBank/DDBJ databases">
        <title>Identification and distribution of gene clusters putatively required for synthesis of sphingolipid metabolism inhibitors in phylogenetically diverse species of the filamentous fungus Fusarium.</title>
        <authorList>
            <person name="Kim H.-S."/>
            <person name="Busman M."/>
            <person name="Brown D.W."/>
            <person name="Divon H."/>
            <person name="Uhlig S."/>
            <person name="Proctor R.H."/>
        </authorList>
    </citation>
    <scope>NUCLEOTIDE SEQUENCE [LARGE SCALE GENOMIC DNA]</scope>
    <source>
        <strain evidence="9 10">NRRL 25331</strain>
    </source>
</reference>
<dbReference type="PANTHER" id="PTHR18934:SF99">
    <property type="entry name" value="ATP-DEPENDENT RNA HELICASE DHX37-RELATED"/>
    <property type="match status" value="1"/>
</dbReference>
<feature type="domain" description="Helicase C-terminal" evidence="8">
    <location>
        <begin position="381"/>
        <end position="556"/>
    </location>
</feature>
<dbReference type="Pfam" id="PF07717">
    <property type="entry name" value="OB_NTP_bind"/>
    <property type="match status" value="1"/>
</dbReference>
<dbReference type="EMBL" id="JAAQPE010000513">
    <property type="protein sequence ID" value="KAF5660532.1"/>
    <property type="molecule type" value="Genomic_DNA"/>
</dbReference>
<keyword evidence="3" id="KW-0378">Hydrolase</keyword>
<evidence type="ECO:0000259" key="8">
    <source>
        <dbReference type="PROSITE" id="PS51194"/>
    </source>
</evidence>
<dbReference type="GO" id="GO:1990904">
    <property type="term" value="C:ribonucleoprotein complex"/>
    <property type="evidence" value="ECO:0007669"/>
    <property type="project" value="UniProtKB-ARBA"/>
</dbReference>
<evidence type="ECO:0000256" key="5">
    <source>
        <dbReference type="ARBA" id="ARBA00022840"/>
    </source>
</evidence>
<accession>A0A8H5T1B8</accession>
<dbReference type="Proteomes" id="UP000572754">
    <property type="component" value="Unassembled WGS sequence"/>
</dbReference>
<evidence type="ECO:0000256" key="4">
    <source>
        <dbReference type="ARBA" id="ARBA00022806"/>
    </source>
</evidence>
<keyword evidence="6" id="KW-0472">Membrane</keyword>
<organism evidence="9 10">
    <name type="scientific">Fusarium circinatum</name>
    <name type="common">Pitch canker fungus</name>
    <name type="synonym">Gibberella circinata</name>
    <dbReference type="NCBI Taxonomy" id="48490"/>
    <lineage>
        <taxon>Eukaryota</taxon>
        <taxon>Fungi</taxon>
        <taxon>Dikarya</taxon>
        <taxon>Ascomycota</taxon>
        <taxon>Pezizomycotina</taxon>
        <taxon>Sordariomycetes</taxon>
        <taxon>Hypocreomycetidae</taxon>
        <taxon>Hypocreales</taxon>
        <taxon>Nectriaceae</taxon>
        <taxon>Fusarium</taxon>
        <taxon>Fusarium fujikuroi species complex</taxon>
    </lineage>
</organism>
<dbReference type="SMART" id="SM00487">
    <property type="entry name" value="DEXDc"/>
    <property type="match status" value="1"/>
</dbReference>
<dbReference type="InterPro" id="IPR027417">
    <property type="entry name" value="P-loop_NTPase"/>
</dbReference>
<dbReference type="InterPro" id="IPR001650">
    <property type="entry name" value="Helicase_C-like"/>
</dbReference>
<dbReference type="PANTHER" id="PTHR18934">
    <property type="entry name" value="ATP-DEPENDENT RNA HELICASE"/>
    <property type="match status" value="1"/>
</dbReference>
<dbReference type="InterPro" id="IPR007502">
    <property type="entry name" value="Helicase-assoc_dom"/>
</dbReference>
<keyword evidence="2" id="KW-0547">Nucleotide-binding</keyword>
<feature type="transmembrane region" description="Helical" evidence="6">
    <location>
        <begin position="29"/>
        <end position="52"/>
    </location>
</feature>
<evidence type="ECO:0000256" key="6">
    <source>
        <dbReference type="SAM" id="Phobius"/>
    </source>
</evidence>
<keyword evidence="10" id="KW-1185">Reference proteome</keyword>
<dbReference type="PROSITE" id="PS00690">
    <property type="entry name" value="DEAH_ATP_HELICASE"/>
    <property type="match status" value="1"/>
</dbReference>
<evidence type="ECO:0000259" key="7">
    <source>
        <dbReference type="PROSITE" id="PS51192"/>
    </source>
</evidence>
<dbReference type="InterPro" id="IPR011545">
    <property type="entry name" value="DEAD/DEAH_box_helicase_dom"/>
</dbReference>
<dbReference type="AlphaFoldDB" id="A0A8H5T1B8"/>
<evidence type="ECO:0000313" key="9">
    <source>
        <dbReference type="EMBL" id="KAF5660532.1"/>
    </source>
</evidence>
<evidence type="ECO:0000256" key="3">
    <source>
        <dbReference type="ARBA" id="ARBA00022801"/>
    </source>
</evidence>
<dbReference type="CDD" id="cd18791">
    <property type="entry name" value="SF2_C_RHA"/>
    <property type="match status" value="1"/>
</dbReference>
<name>A0A8H5T1B8_FUSCI</name>
<dbReference type="SUPFAM" id="SSF52540">
    <property type="entry name" value="P-loop containing nucleoside triphosphate hydrolases"/>
    <property type="match status" value="1"/>
</dbReference>
<dbReference type="GO" id="GO:0005524">
    <property type="term" value="F:ATP binding"/>
    <property type="evidence" value="ECO:0007669"/>
    <property type="project" value="UniProtKB-KW"/>
</dbReference>
<keyword evidence="6" id="KW-0812">Transmembrane</keyword>
<keyword evidence="4 9" id="KW-0347">Helicase</keyword>
<dbReference type="InterPro" id="IPR002464">
    <property type="entry name" value="DNA/RNA_helicase_DEAH_CS"/>
</dbReference>
<keyword evidence="5" id="KW-0067">ATP-binding</keyword>
<evidence type="ECO:0000313" key="10">
    <source>
        <dbReference type="Proteomes" id="UP000572754"/>
    </source>
</evidence>
<dbReference type="InterPro" id="IPR014001">
    <property type="entry name" value="Helicase_ATP-bd"/>
</dbReference>
<dbReference type="SMART" id="SM00490">
    <property type="entry name" value="HELICc"/>
    <property type="match status" value="1"/>
</dbReference>
<dbReference type="InterPro" id="IPR011709">
    <property type="entry name" value="DEAD-box_helicase_OB_fold"/>
</dbReference>
<dbReference type="GO" id="GO:0004386">
    <property type="term" value="F:helicase activity"/>
    <property type="evidence" value="ECO:0007669"/>
    <property type="project" value="UniProtKB-KW"/>
</dbReference>
<comment type="caution">
    <text evidence="9">The sequence shown here is derived from an EMBL/GenBank/DDBJ whole genome shotgun (WGS) entry which is preliminary data.</text>
</comment>
<protein>
    <submittedName>
        <fullName evidence="9">Pre-mrna splicing factor rna helicase</fullName>
    </submittedName>
</protein>
<dbReference type="Pfam" id="PF00270">
    <property type="entry name" value="DEAD"/>
    <property type="match status" value="1"/>
</dbReference>
<sequence>MELTTICLTALIIGFLLIGNSPIQMPREAWGYTLATVFFAVIGGASFFGQIIHTALPALRQTHDTPEDYFEHIAKVLYHGRVKFSAPDHHFNREFGICCDQEGHCISCLDLQDEEYGEIQAFSRMLHNRMNSLERNKTTAEQARMLEDAPNHPLRPGVPRPAEYFKILQSRRELPVSAMRQEFLDVYHKSKRYLKVVVLMGETGSGKTTQVPQFVWYDEYASGKIVACTQPRRLAATSVASRVADEMGVTLGEEVGYSVRFDDKFRSDISRTHTRLQYMTDGLLLQEALKDANFSEYACIIIDEAHERTKATDILMALLKVAVQKQDGLKVVIMSAIMDADKFAQYFGVGQPFNVPGRPHPVDVYYLEKATSDWMVSALHTAKHITDNMPPGDILLFVPTIDNVVECCKRLNEKLANRLHALPLYAALSRSKQTKALSQSTTGTRRCIVATNVAETSLTIDGIVYVIDTGIEMHSSYNPRGDMETLESAEISKASARQRAGRAGRAGRTRPGVCFRMYTKEAFDEDFAPEQPPGILSSSMIQEVLQLMSMGIRNVAGFDFIDPPDTEVYLRALYELNAMGYIDDHAKITPVGKMGAQIPVHPVWYNAIVEGQKLGCGVEMVALAALGSTQDPVLLHPPRVAVARVAHSRFTCSNSDHITNLHALHAYVRTKIQDNMDMAQWCFDAFIDQRVMEEVLQIREQLKAKVQSMLDAPLTSASFDDEFELKIRKALARGLYTNSAIEKGEDVYMTVHDAVPAVVPMTSALFKQGYPWVVFDKVACYGNRIFIENATAVDPEWLASVVQDLPFFQDGMLSVKRDEARTIRQSYVKESLDAARARLRSSAN</sequence>
<dbReference type="PROSITE" id="PS51192">
    <property type="entry name" value="HELICASE_ATP_BIND_1"/>
    <property type="match status" value="1"/>
</dbReference>
<dbReference type="Gene3D" id="1.20.120.1080">
    <property type="match status" value="1"/>
</dbReference>
<evidence type="ECO:0000256" key="2">
    <source>
        <dbReference type="ARBA" id="ARBA00022741"/>
    </source>
</evidence>